<evidence type="ECO:0000259" key="4">
    <source>
        <dbReference type="Pfam" id="PF06429"/>
    </source>
</evidence>
<dbReference type="Proteomes" id="UP000182569">
    <property type="component" value="Chromosome"/>
</dbReference>
<evidence type="ECO:0000259" key="3">
    <source>
        <dbReference type="Pfam" id="PF00460"/>
    </source>
</evidence>
<evidence type="ECO:0000256" key="2">
    <source>
        <dbReference type="RuleBase" id="RU362116"/>
    </source>
</evidence>
<comment type="subcellular location">
    <subcellularLocation>
        <location evidence="2">Bacterial flagellum basal body</location>
    </subcellularLocation>
</comment>
<name>A0A1J0GIM2_9CLOT</name>
<feature type="domain" description="Flagellar basal body rod protein N-terminal" evidence="3">
    <location>
        <begin position="10"/>
        <end position="35"/>
    </location>
</feature>
<feature type="domain" description="Flagellar basal-body/hook protein C-terminal" evidence="4">
    <location>
        <begin position="215"/>
        <end position="259"/>
    </location>
</feature>
<evidence type="ECO:0000256" key="1">
    <source>
        <dbReference type="ARBA" id="ARBA00009677"/>
    </source>
</evidence>
<dbReference type="STRING" id="1552.A7L45_14120"/>
<accession>A0A1J0GIM2</accession>
<protein>
    <submittedName>
        <fullName evidence="6">Uncharacterized protein</fullName>
    </submittedName>
</protein>
<dbReference type="InterPro" id="IPR053967">
    <property type="entry name" value="LlgE_F_G-like_D1"/>
</dbReference>
<evidence type="ECO:0000313" key="6">
    <source>
        <dbReference type="EMBL" id="APC41127.1"/>
    </source>
</evidence>
<dbReference type="RefSeq" id="WP_071613421.1">
    <property type="nucleotide sequence ID" value="NZ_CP015756.1"/>
</dbReference>
<evidence type="ECO:0000313" key="7">
    <source>
        <dbReference type="Proteomes" id="UP000182569"/>
    </source>
</evidence>
<organism evidence="6 7">
    <name type="scientific">Clostridium estertheticum subsp. estertheticum</name>
    <dbReference type="NCBI Taxonomy" id="1552"/>
    <lineage>
        <taxon>Bacteria</taxon>
        <taxon>Bacillati</taxon>
        <taxon>Bacillota</taxon>
        <taxon>Clostridia</taxon>
        <taxon>Eubacteriales</taxon>
        <taxon>Clostridiaceae</taxon>
        <taxon>Clostridium</taxon>
    </lineage>
</organism>
<dbReference type="GO" id="GO:0009425">
    <property type="term" value="C:bacterial-type flagellum basal body"/>
    <property type="evidence" value="ECO:0007669"/>
    <property type="project" value="UniProtKB-SubCell"/>
</dbReference>
<dbReference type="SUPFAM" id="SSF117143">
    <property type="entry name" value="Flagellar hook protein flgE"/>
    <property type="match status" value="1"/>
</dbReference>
<dbReference type="InterPro" id="IPR037925">
    <property type="entry name" value="FlgE/F/G-like"/>
</dbReference>
<dbReference type="GO" id="GO:0071978">
    <property type="term" value="P:bacterial-type flagellum-dependent swarming motility"/>
    <property type="evidence" value="ECO:0007669"/>
    <property type="project" value="TreeGrafter"/>
</dbReference>
<dbReference type="PROSITE" id="PS00588">
    <property type="entry name" value="FLAGELLA_BB_ROD"/>
    <property type="match status" value="1"/>
</dbReference>
<dbReference type="Pfam" id="PF22692">
    <property type="entry name" value="LlgE_F_G_D1"/>
    <property type="match status" value="1"/>
</dbReference>
<dbReference type="InterPro" id="IPR010930">
    <property type="entry name" value="Flg_bb/hook_C_dom"/>
</dbReference>
<dbReference type="PANTHER" id="PTHR30435">
    <property type="entry name" value="FLAGELLAR PROTEIN"/>
    <property type="match status" value="1"/>
</dbReference>
<keyword evidence="7" id="KW-1185">Reference proteome</keyword>
<dbReference type="AlphaFoldDB" id="A0A1J0GIM2"/>
<comment type="similarity">
    <text evidence="1 2">Belongs to the flagella basal body rod proteins family.</text>
</comment>
<sequence length="261" mass="28499">MLRIIWDSKSAMMAQQEKLDTISNNIANVNTNGYKKLNTNFKDLVYETIDRKGYPVSTASKTTLQNGTGVRVGEWKRDNTQGALTQTGLSTDLAIDGAGYFEVIQPDNTKAYTRAGNFLSDASETIVDEKGNRLSIVDASGKNINTVNGRYKFTANNFQVDESGNVSIKGVNGTVGKIKISTVVGDNSMISIGDNLFQPKPGTKVVDSKDYSINQGFLEGSNVDIATEMTDMLMTQRAFQLSSSTLKTADEMWQMANNLRG</sequence>
<dbReference type="Pfam" id="PF06429">
    <property type="entry name" value="Flg_bbr_C"/>
    <property type="match status" value="1"/>
</dbReference>
<proteinExistence type="inferred from homology"/>
<dbReference type="NCBIfam" id="TIGR03506">
    <property type="entry name" value="FlgEFG_subfam"/>
    <property type="match status" value="1"/>
</dbReference>
<feature type="domain" description="Flagellar hook protein FlgE/F/G-like D1" evidence="5">
    <location>
        <begin position="94"/>
        <end position="167"/>
    </location>
</feature>
<dbReference type="PANTHER" id="PTHR30435:SF19">
    <property type="entry name" value="FLAGELLAR BASAL-BODY ROD PROTEIN FLGG"/>
    <property type="match status" value="1"/>
</dbReference>
<keyword evidence="2" id="KW-0975">Bacterial flagellum</keyword>
<reference evidence="7" key="1">
    <citation type="journal article" date="2016" name="Front. Microbiol.">
        <title>Complete Genome Sequence of Clostridium estertheticum DSM 8809, a Microbe Identified in Spoiled Vacuum Packed Beef.</title>
        <authorList>
            <person name="Yu Z."/>
            <person name="Gunn L."/>
            <person name="Brennan E."/>
            <person name="Reid R."/>
            <person name="Wall P.G."/>
            <person name="Gaora O.P."/>
            <person name="Hurley D."/>
            <person name="Bolton D."/>
            <person name="Fanning S."/>
        </authorList>
    </citation>
    <scope>NUCLEOTIDE SEQUENCE [LARGE SCALE GENOMIC DNA]</scope>
    <source>
        <strain evidence="7">DSM 8809</strain>
    </source>
</reference>
<dbReference type="Pfam" id="PF00460">
    <property type="entry name" value="Flg_bb_rod"/>
    <property type="match status" value="1"/>
</dbReference>
<dbReference type="OrthoDB" id="9804559at2"/>
<dbReference type="InterPro" id="IPR020013">
    <property type="entry name" value="Flagellar_FlgE/F/G"/>
</dbReference>
<dbReference type="InterPro" id="IPR019776">
    <property type="entry name" value="Flagellar_basal_body_rod_CS"/>
</dbReference>
<dbReference type="EMBL" id="CP015756">
    <property type="protein sequence ID" value="APC41127.1"/>
    <property type="molecule type" value="Genomic_DNA"/>
</dbReference>
<evidence type="ECO:0000259" key="5">
    <source>
        <dbReference type="Pfam" id="PF22692"/>
    </source>
</evidence>
<dbReference type="KEGG" id="ceu:A7L45_14120"/>
<dbReference type="InterPro" id="IPR001444">
    <property type="entry name" value="Flag_bb_rod_N"/>
</dbReference>
<gene>
    <name evidence="6" type="ORF">A7L45_14120</name>
</gene>